<dbReference type="Gene3D" id="3.20.20.450">
    <property type="entry name" value="EAL domain"/>
    <property type="match status" value="1"/>
</dbReference>
<dbReference type="AlphaFoldDB" id="B9L1R3"/>
<proteinExistence type="predicted"/>
<dbReference type="Pfam" id="PF08448">
    <property type="entry name" value="PAS_4"/>
    <property type="match status" value="1"/>
</dbReference>
<dbReference type="Gene3D" id="3.30.450.20">
    <property type="entry name" value="PAS domain"/>
    <property type="match status" value="1"/>
</dbReference>
<dbReference type="SMART" id="SM00267">
    <property type="entry name" value="GGDEF"/>
    <property type="match status" value="1"/>
</dbReference>
<dbReference type="CDD" id="cd00130">
    <property type="entry name" value="PAS"/>
    <property type="match status" value="1"/>
</dbReference>
<keyword evidence="1" id="KW-0175">Coiled coil</keyword>
<feature type="domain" description="PAC" evidence="4">
    <location>
        <begin position="539"/>
        <end position="597"/>
    </location>
</feature>
<dbReference type="Proteomes" id="UP000000447">
    <property type="component" value="Chromosome"/>
</dbReference>
<dbReference type="HOGENOM" id="CLU_290016_0_0_0"/>
<dbReference type="Pfam" id="PF00563">
    <property type="entry name" value="EAL"/>
    <property type="match status" value="1"/>
</dbReference>
<dbReference type="SUPFAM" id="SSF141868">
    <property type="entry name" value="EAL domain-like"/>
    <property type="match status" value="1"/>
</dbReference>
<dbReference type="SMART" id="SM00052">
    <property type="entry name" value="EAL"/>
    <property type="match status" value="1"/>
</dbReference>
<organism evidence="7 8">
    <name type="scientific">Thermomicrobium roseum (strain ATCC 27502 / DSM 5159 / P-2)</name>
    <dbReference type="NCBI Taxonomy" id="309801"/>
    <lineage>
        <taxon>Bacteria</taxon>
        <taxon>Pseudomonadati</taxon>
        <taxon>Thermomicrobiota</taxon>
        <taxon>Thermomicrobia</taxon>
        <taxon>Thermomicrobiales</taxon>
        <taxon>Thermomicrobiaceae</taxon>
        <taxon>Thermomicrobium</taxon>
    </lineage>
</organism>
<dbReference type="NCBIfam" id="TIGR00229">
    <property type="entry name" value="sensory_box"/>
    <property type="match status" value="1"/>
</dbReference>
<evidence type="ECO:0000259" key="6">
    <source>
        <dbReference type="PROSITE" id="PS50887"/>
    </source>
</evidence>
<dbReference type="SUPFAM" id="SSF55785">
    <property type="entry name" value="PYP-like sensor domain (PAS domain)"/>
    <property type="match status" value="1"/>
</dbReference>
<dbReference type="InterPro" id="IPR029787">
    <property type="entry name" value="Nucleotide_cyclase"/>
</dbReference>
<dbReference type="eggNOG" id="COG5001">
    <property type="taxonomic scope" value="Bacteria"/>
</dbReference>
<dbReference type="CDD" id="cd01949">
    <property type="entry name" value="GGDEF"/>
    <property type="match status" value="1"/>
</dbReference>
<feature type="domain" description="GGDEF" evidence="6">
    <location>
        <begin position="625"/>
        <end position="757"/>
    </location>
</feature>
<dbReference type="STRING" id="309801.trd_1813"/>
<feature type="transmembrane region" description="Helical" evidence="3">
    <location>
        <begin position="79"/>
        <end position="98"/>
    </location>
</feature>
<dbReference type="GO" id="GO:0003824">
    <property type="term" value="F:catalytic activity"/>
    <property type="evidence" value="ECO:0007669"/>
    <property type="project" value="UniProtKB-ARBA"/>
</dbReference>
<feature type="transmembrane region" description="Helical" evidence="3">
    <location>
        <begin position="45"/>
        <end position="67"/>
    </location>
</feature>
<dbReference type="EMBL" id="CP001275">
    <property type="protein sequence ID" value="ACM04716.1"/>
    <property type="molecule type" value="Genomic_DNA"/>
</dbReference>
<feature type="transmembrane region" description="Helical" evidence="3">
    <location>
        <begin position="104"/>
        <end position="126"/>
    </location>
</feature>
<dbReference type="PANTHER" id="PTHR44757:SF2">
    <property type="entry name" value="BIOFILM ARCHITECTURE MAINTENANCE PROTEIN MBAA"/>
    <property type="match status" value="1"/>
</dbReference>
<gene>
    <name evidence="7" type="ordered locus">trd_1813</name>
</gene>
<dbReference type="InterPro" id="IPR000014">
    <property type="entry name" value="PAS"/>
</dbReference>
<keyword evidence="3" id="KW-0812">Transmembrane</keyword>
<evidence type="ECO:0000256" key="2">
    <source>
        <dbReference type="SAM" id="MobiDB-lite"/>
    </source>
</evidence>
<keyword evidence="3" id="KW-1133">Transmembrane helix</keyword>
<dbReference type="InterPro" id="IPR001633">
    <property type="entry name" value="EAL_dom"/>
</dbReference>
<evidence type="ECO:0000256" key="1">
    <source>
        <dbReference type="SAM" id="Coils"/>
    </source>
</evidence>
<evidence type="ECO:0000313" key="8">
    <source>
        <dbReference type="Proteomes" id="UP000000447"/>
    </source>
</evidence>
<feature type="domain" description="EAL" evidence="5">
    <location>
        <begin position="766"/>
        <end position="1014"/>
    </location>
</feature>
<dbReference type="KEGG" id="tro:trd_1813"/>
<dbReference type="PANTHER" id="PTHR44757">
    <property type="entry name" value="DIGUANYLATE CYCLASE DGCP"/>
    <property type="match status" value="1"/>
</dbReference>
<dbReference type="NCBIfam" id="TIGR00254">
    <property type="entry name" value="GGDEF"/>
    <property type="match status" value="1"/>
</dbReference>
<dbReference type="FunFam" id="3.30.70.270:FF:000001">
    <property type="entry name" value="Diguanylate cyclase domain protein"/>
    <property type="match status" value="1"/>
</dbReference>
<dbReference type="SMART" id="SM00091">
    <property type="entry name" value="PAS"/>
    <property type="match status" value="1"/>
</dbReference>
<dbReference type="InterPro" id="IPR035965">
    <property type="entry name" value="PAS-like_dom_sf"/>
</dbReference>
<sequence length="1056" mass="114205">MSIDTHETRAEDTSERARALRVTLAGGLALASILGIVAFSRDATLSAPVALVGALLAVIGHGFSLAPRVPARTRQLARLLAGSSTLALTATAALDLAQRSPDDFVLAALPALGLASLGLSSIASLFARRPRSICLAGVSATLAASVWLTLLVAELVPLRLVTEALSTRSSLLTILLLALASLLAHLVAVQSDHAAGRSPLRWAPWAALATGLLVTAVTVATLQRWQHAALADQARTEGLAAANQLGALLDNRLARLRPIPEQHATVDDRDAPGLLWYGRTNPRERETLFVAPGVAHQDEELATLAQQSPGLAGPIDGAALLRIVLPDGRPGLLAEWWTPTGQIRAVIDPERFFAPVVRAATDRDVALTLYLNGDLLLGSGRGDPRVKPLTVRVPSNEVGFGVLRLRTQLGTARVQPLLSPLPLVVGAAGLLATLATALALAVGWRTAQANQRLRALSAELRDEIDERRTIERLLAEREARLQVLLRQLPAVVWTVDRDLVFTSSEGAGLAHLGLRPGQVVGQTLFEYLGTSDPDHLVIRAHRLALAGEPQEYEFSWHDRCFRVRLEPLRDPDGRITGVIGIAFDSTDEVRTREQLERLATTDELTGIANRASLLAHLDHVARAGEPFAALLIDLDGFKAVNDTFGHLVGDALLREVAQRLRRSVRQDDLVGRLGGDEFLVLARVQDTEGARELANRILVALTHPFRIDGQTIHLGGSVGIAFCDGRPCDTTEILRAADLALYEAKRRGKGRVVLFSPELAEETTQLVILSEALRTACETGSIRFAAQAVIHLRTGRVAGVELVPEWSDPQHGTYRGEELAALAERTGVAELLALRGIQECLDWLREMPKRSLVVLRFPQRALLADEVVKILREPLDELARDQKRLWLDLPTSLLRMPRDRQALQAVSSEGVGILVRDPVLTPEGIEPVLSLPRAGIRIPRGFVRSFFVDPRAAVLTHALLRVTEDLSLLSLADDVDEFAVFVALARSGCTYGVGPLFGGELARGRAIAAAHDEAHWSTLARDAATPAEAHPDGATEQVQANWQPAAESEYHRRREQ</sequence>
<dbReference type="InterPro" id="IPR035919">
    <property type="entry name" value="EAL_sf"/>
</dbReference>
<reference evidence="7 8" key="1">
    <citation type="journal article" date="2009" name="PLoS ONE">
        <title>Complete genome sequence of the aerobic CO-oxidizing thermophile Thermomicrobium roseum.</title>
        <authorList>
            <person name="Wu D."/>
            <person name="Raymond J."/>
            <person name="Wu M."/>
            <person name="Chatterji S."/>
            <person name="Ren Q."/>
            <person name="Graham J.E."/>
            <person name="Bryant D.A."/>
            <person name="Robb F."/>
            <person name="Colman A."/>
            <person name="Tallon L.J."/>
            <person name="Badger J.H."/>
            <person name="Madupu R."/>
            <person name="Ward N.L."/>
            <person name="Eisen J.A."/>
        </authorList>
    </citation>
    <scope>NUCLEOTIDE SEQUENCE [LARGE SCALE GENOMIC DNA]</scope>
    <source>
        <strain evidence="8">ATCC 27502 / DSM 5159 / P-2</strain>
    </source>
</reference>
<dbReference type="SUPFAM" id="SSF55073">
    <property type="entry name" value="Nucleotide cyclase"/>
    <property type="match status" value="1"/>
</dbReference>
<feature type="transmembrane region" description="Helical" evidence="3">
    <location>
        <begin position="202"/>
        <end position="222"/>
    </location>
</feature>
<dbReference type="Pfam" id="PF00990">
    <property type="entry name" value="GGDEF"/>
    <property type="match status" value="1"/>
</dbReference>
<dbReference type="Gene3D" id="3.30.70.270">
    <property type="match status" value="1"/>
</dbReference>
<feature type="transmembrane region" description="Helical" evidence="3">
    <location>
        <begin position="20"/>
        <end position="39"/>
    </location>
</feature>
<dbReference type="InterPro" id="IPR013656">
    <property type="entry name" value="PAS_4"/>
</dbReference>
<dbReference type="PROSITE" id="PS50113">
    <property type="entry name" value="PAC"/>
    <property type="match status" value="1"/>
</dbReference>
<accession>B9L1R3</accession>
<dbReference type="InterPro" id="IPR052155">
    <property type="entry name" value="Biofilm_reg_signaling"/>
</dbReference>
<dbReference type="InterPro" id="IPR000700">
    <property type="entry name" value="PAS-assoc_C"/>
</dbReference>
<feature type="transmembrane region" description="Helical" evidence="3">
    <location>
        <begin position="133"/>
        <end position="151"/>
    </location>
</feature>
<dbReference type="InterPro" id="IPR043128">
    <property type="entry name" value="Rev_trsase/Diguanyl_cyclase"/>
</dbReference>
<evidence type="ECO:0000256" key="3">
    <source>
        <dbReference type="SAM" id="Phobius"/>
    </source>
</evidence>
<feature type="region of interest" description="Disordered" evidence="2">
    <location>
        <begin position="1024"/>
        <end position="1056"/>
    </location>
</feature>
<name>B9L1R3_THERP</name>
<evidence type="ECO:0000259" key="4">
    <source>
        <dbReference type="PROSITE" id="PS50113"/>
    </source>
</evidence>
<dbReference type="InterPro" id="IPR000160">
    <property type="entry name" value="GGDEF_dom"/>
</dbReference>
<evidence type="ECO:0000259" key="5">
    <source>
        <dbReference type="PROSITE" id="PS50883"/>
    </source>
</evidence>
<evidence type="ECO:0000313" key="7">
    <source>
        <dbReference type="EMBL" id="ACM04716.1"/>
    </source>
</evidence>
<keyword evidence="8" id="KW-1185">Reference proteome</keyword>
<protein>
    <submittedName>
        <fullName evidence="7">Putative sensory box protein</fullName>
    </submittedName>
</protein>
<keyword evidence="3" id="KW-0472">Membrane</keyword>
<dbReference type="PROSITE" id="PS50887">
    <property type="entry name" value="GGDEF"/>
    <property type="match status" value="1"/>
</dbReference>
<feature type="transmembrane region" description="Helical" evidence="3">
    <location>
        <begin position="171"/>
        <end position="190"/>
    </location>
</feature>
<feature type="coiled-coil region" evidence="1">
    <location>
        <begin position="446"/>
        <end position="473"/>
    </location>
</feature>
<dbReference type="PROSITE" id="PS50883">
    <property type="entry name" value="EAL"/>
    <property type="match status" value="1"/>
</dbReference>